<evidence type="ECO:0000313" key="4">
    <source>
        <dbReference type="Proteomes" id="UP001501940"/>
    </source>
</evidence>
<proteinExistence type="predicted"/>
<dbReference type="PANTHER" id="PTHR22895">
    <property type="entry name" value="ARMADILLO REPEAT-CONTAINING PROTEIN 6"/>
    <property type="match status" value="1"/>
</dbReference>
<evidence type="ECO:0000256" key="2">
    <source>
        <dbReference type="PROSITE-ProRule" id="PRU00259"/>
    </source>
</evidence>
<reference evidence="3" key="3">
    <citation type="submission" date="2025-09" db="UniProtKB">
        <authorList>
            <consortium name="Ensembl"/>
        </authorList>
    </citation>
    <scope>IDENTIFICATION</scope>
</reference>
<protein>
    <recommendedName>
        <fullName evidence="5">Armadillo repeat containing 6</fullName>
    </recommendedName>
</protein>
<dbReference type="PROSITE" id="PS50176">
    <property type="entry name" value="ARM_REPEAT"/>
    <property type="match status" value="1"/>
</dbReference>
<dbReference type="GeneID" id="111572330"/>
<dbReference type="SMART" id="SM00185">
    <property type="entry name" value="ARM"/>
    <property type="match status" value="5"/>
</dbReference>
<evidence type="ECO:0000313" key="3">
    <source>
        <dbReference type="Ensembl" id="ENSAOCP00000011986.1"/>
    </source>
</evidence>
<dbReference type="SUPFAM" id="SSF48371">
    <property type="entry name" value="ARM repeat"/>
    <property type="match status" value="1"/>
</dbReference>
<reference evidence="3" key="2">
    <citation type="submission" date="2025-08" db="UniProtKB">
        <authorList>
            <consortium name="Ensembl"/>
        </authorList>
    </citation>
    <scope>IDENTIFICATION</scope>
</reference>
<dbReference type="Gene3D" id="1.25.10.10">
    <property type="entry name" value="Leucine-rich Repeat Variant"/>
    <property type="match status" value="3"/>
</dbReference>
<dbReference type="InterPro" id="IPR011989">
    <property type="entry name" value="ARM-like"/>
</dbReference>
<feature type="repeat" description="ARM" evidence="2">
    <location>
        <begin position="292"/>
        <end position="336"/>
    </location>
</feature>
<dbReference type="OMA" id="THKQPDL"/>
<name>A0A3Q1BT94_AMPOC</name>
<dbReference type="FunFam" id="1.25.10.10:FF:000669">
    <property type="entry name" value="Armadillo repeat-containing protein 6"/>
    <property type="match status" value="1"/>
</dbReference>
<keyword evidence="4" id="KW-1185">Reference proteome</keyword>
<keyword evidence="1" id="KW-0677">Repeat</keyword>
<dbReference type="InterPro" id="IPR000225">
    <property type="entry name" value="Armadillo"/>
</dbReference>
<dbReference type="Ensembl" id="ENSAOCT00000030457.2">
    <property type="protein sequence ID" value="ENSAOCP00000011986.1"/>
    <property type="gene ID" value="ENSAOCG00000016390.2"/>
</dbReference>
<dbReference type="AlphaFoldDB" id="A0A3Q1BT94"/>
<dbReference type="FunFam" id="1.25.10.10:FF:000172">
    <property type="entry name" value="Armadillo repeat-containing protein 6"/>
    <property type="match status" value="1"/>
</dbReference>
<dbReference type="OrthoDB" id="449062at2759"/>
<evidence type="ECO:0000256" key="1">
    <source>
        <dbReference type="ARBA" id="ARBA00022737"/>
    </source>
</evidence>
<dbReference type="Proteomes" id="UP001501940">
    <property type="component" value="Chromosome 10"/>
</dbReference>
<dbReference type="RefSeq" id="XP_023131735.1">
    <property type="nucleotide sequence ID" value="XM_023275967.3"/>
</dbReference>
<dbReference type="GO" id="GO:0002244">
    <property type="term" value="P:hematopoietic progenitor cell differentiation"/>
    <property type="evidence" value="ECO:0007669"/>
    <property type="project" value="TreeGrafter"/>
</dbReference>
<evidence type="ECO:0008006" key="5">
    <source>
        <dbReference type="Google" id="ProtNLM"/>
    </source>
</evidence>
<dbReference type="RefSeq" id="XP_023131734.1">
    <property type="nucleotide sequence ID" value="XM_023275966.3"/>
</dbReference>
<organism evidence="3 4">
    <name type="scientific">Amphiprion ocellaris</name>
    <name type="common">Clown anemonefish</name>
    <dbReference type="NCBI Taxonomy" id="80972"/>
    <lineage>
        <taxon>Eukaryota</taxon>
        <taxon>Metazoa</taxon>
        <taxon>Chordata</taxon>
        <taxon>Craniata</taxon>
        <taxon>Vertebrata</taxon>
        <taxon>Euteleostomi</taxon>
        <taxon>Actinopterygii</taxon>
        <taxon>Neopterygii</taxon>
        <taxon>Teleostei</taxon>
        <taxon>Neoteleostei</taxon>
        <taxon>Acanthomorphata</taxon>
        <taxon>Ovalentaria</taxon>
        <taxon>Pomacentridae</taxon>
        <taxon>Amphiprion</taxon>
    </lineage>
</organism>
<reference evidence="3 4" key="1">
    <citation type="submission" date="2022-01" db="EMBL/GenBank/DDBJ databases">
        <title>A chromosome-scale genome assembly of the false clownfish, Amphiprion ocellaris.</title>
        <authorList>
            <person name="Ryu T."/>
        </authorList>
    </citation>
    <scope>NUCLEOTIDE SEQUENCE [LARGE SCALE GENOMIC DNA]</scope>
</reference>
<dbReference type="InterPro" id="IPR016024">
    <property type="entry name" value="ARM-type_fold"/>
</dbReference>
<dbReference type="GeneTree" id="ENSGT00390000002913"/>
<accession>A0A3Q1BT94</accession>
<sequence length="468" mass="50864">MAKRRITQETFDAAVRENMEEFEMDPDEALREAVEQFESQGVDLNCIVKAVPAVSSEDKQEEQTHEVLQALDSLRTGKDSASVKEVTADIKCFTEQCSLGFAQRYLAAQKDAYPIIFSYCKKSMEEQEAVLAALSALAALTDGQPDLLDADGQQFLLDVLKKYQADSSVTCVAICAVRHCCLKHEQNRQDLVKGGVLPLLTGAVTQHSGRAELVKEASAALRVMTFDDDVRVTFGHAHEHAKIIVLEHNGLKVLIEAAKAHLGNTSVLSELCATLSRLAVRNEFCQDICDLGGLKLMMTLLADSYESAELVRQVLSAIRAVAGNDDVKDAVVNAGGVQLIVIAMNRHMSNSAVCEQGCACLSVLALRKPNNCKVIMENGGALAAVQAMKAHPDAVNVQKQGCMVLRNLVSRMRNFSQLILEMGAETLIAQALKTHQDCGDVAKAALRDLGCQVELRELWTGKHGSLTN</sequence>
<dbReference type="PANTHER" id="PTHR22895:SF0">
    <property type="entry name" value="ARMADILLO REPEAT-CONTAINING PROTEIN 6"/>
    <property type="match status" value="1"/>
</dbReference>
<gene>
    <name evidence="3" type="primary">ARMC6</name>
</gene>